<keyword evidence="1" id="KW-0812">Transmembrane</keyword>
<evidence type="ECO:0000259" key="2">
    <source>
        <dbReference type="Pfam" id="PF09990"/>
    </source>
</evidence>
<evidence type="ECO:0000256" key="1">
    <source>
        <dbReference type="SAM" id="Phobius"/>
    </source>
</evidence>
<sequence length="188" mass="19841">MSKPVHPATVHFPIAFLSLSYGLDILHSLRGNLPNALINALPPSTDLTRASYYLLSLGLITAIPAVVTGGGEAVKMFSKQGMYEADGKTLKTKSKATIAHAVTNDLVLAASTYVWWTRRQQANDTLAGKLGVGSLSTSEAAYTPQVWQVIVEVLALGLLFFGASIGGALVYNYGVGFAPASKSAKKSQ</sequence>
<dbReference type="EMBL" id="JAAQHG020000001">
    <property type="protein sequence ID" value="KAL1591188.1"/>
    <property type="molecule type" value="Genomic_DNA"/>
</dbReference>
<feature type="transmembrane region" description="Helical" evidence="1">
    <location>
        <begin position="153"/>
        <end position="178"/>
    </location>
</feature>
<dbReference type="RefSeq" id="XP_069234293.1">
    <property type="nucleotide sequence ID" value="XM_069368734.1"/>
</dbReference>
<dbReference type="GeneID" id="96001572"/>
<evidence type="ECO:0000313" key="4">
    <source>
        <dbReference type="Proteomes" id="UP000803884"/>
    </source>
</evidence>
<comment type="caution">
    <text evidence="3">The sequence shown here is derived from an EMBL/GenBank/DDBJ whole genome shotgun (WGS) entry which is preliminary data.</text>
</comment>
<keyword evidence="4" id="KW-1185">Reference proteome</keyword>
<gene>
    <name evidence="3" type="ORF">WHR41_00128</name>
</gene>
<accession>A0AB34L1T7</accession>
<proteinExistence type="predicted"/>
<reference evidence="3 4" key="1">
    <citation type="journal article" date="2020" name="Microbiol. Resour. Announc.">
        <title>Draft Genome Sequence of a Cladosporium Species Isolated from the Mesophotic Ascidian Didemnum maculosum.</title>
        <authorList>
            <person name="Gioti A."/>
            <person name="Siaperas R."/>
            <person name="Nikolaivits E."/>
            <person name="Le Goff G."/>
            <person name="Ouazzani J."/>
            <person name="Kotoulas G."/>
            <person name="Topakas E."/>
        </authorList>
    </citation>
    <scope>NUCLEOTIDE SEQUENCE [LARGE SCALE GENOMIC DNA]</scope>
    <source>
        <strain evidence="3 4">TM138-S3</strain>
    </source>
</reference>
<keyword evidence="1" id="KW-1133">Transmembrane helix</keyword>
<feature type="transmembrane region" description="Helical" evidence="1">
    <location>
        <begin position="50"/>
        <end position="74"/>
    </location>
</feature>
<dbReference type="InterPro" id="IPR019251">
    <property type="entry name" value="DUF2231_TM"/>
</dbReference>
<dbReference type="Proteomes" id="UP000803884">
    <property type="component" value="Unassembled WGS sequence"/>
</dbReference>
<keyword evidence="1" id="KW-0472">Membrane</keyword>
<dbReference type="AlphaFoldDB" id="A0AB34L1T7"/>
<dbReference type="Pfam" id="PF09990">
    <property type="entry name" value="DUF2231"/>
    <property type="match status" value="1"/>
</dbReference>
<name>A0AB34L1T7_9PEZI</name>
<organism evidence="3 4">
    <name type="scientific">Cladosporium halotolerans</name>
    <dbReference type="NCBI Taxonomy" id="1052096"/>
    <lineage>
        <taxon>Eukaryota</taxon>
        <taxon>Fungi</taxon>
        <taxon>Dikarya</taxon>
        <taxon>Ascomycota</taxon>
        <taxon>Pezizomycotina</taxon>
        <taxon>Dothideomycetes</taxon>
        <taxon>Dothideomycetidae</taxon>
        <taxon>Cladosporiales</taxon>
        <taxon>Cladosporiaceae</taxon>
        <taxon>Cladosporium</taxon>
    </lineage>
</organism>
<protein>
    <recommendedName>
        <fullName evidence="2">DUF2231 domain-containing protein</fullName>
    </recommendedName>
</protein>
<evidence type="ECO:0000313" key="3">
    <source>
        <dbReference type="EMBL" id="KAL1591188.1"/>
    </source>
</evidence>
<feature type="domain" description="DUF2231" evidence="2">
    <location>
        <begin position="3"/>
        <end position="178"/>
    </location>
</feature>